<dbReference type="PANTHER" id="PTHR12526:SF638">
    <property type="entry name" value="SPORE COAT PROTEIN SA"/>
    <property type="match status" value="1"/>
</dbReference>
<dbReference type="SUPFAM" id="SSF53756">
    <property type="entry name" value="UDP-Glycosyltransferase/glycogen phosphorylase"/>
    <property type="match status" value="1"/>
</dbReference>
<evidence type="ECO:0000259" key="1">
    <source>
        <dbReference type="Pfam" id="PF13579"/>
    </source>
</evidence>
<sequence length="405" mass="44573">MKILYFHQHFSTPDGAAGTRSYEMASRLVSNGHQVLMVCGSYGNGITGLTGPFRGGKRRGWVEGIEVIEFNLAYSNRDGVLRRAWTFVKFAIRSMRLAISEKSDIVFATTTPLTAALPGIAAKWIRRRPFVFEVRDLWPELPKAMGVITNKPVLWALGMLEWLAYKSADRIIGLSPGIADGTARFGKAPRAIAMIPNGCDVRLFQDPVEPWRPAEISGDDFLAVFTGTHGIANGLDAIIDAATILKKRGATGIKALLIGDGKEKRQLIERVRVERLEEYIVFHNPVPKTQLTGLLASADLGLQILANVPAFYYGTSPNKFFDYLAAGLPILTNYPGWIADMVEDNQCGMAIPAANPELFATALINMANKSEIDRAAMGERAKKLAHVQFNRDHLFVKFSNHLLGS</sequence>
<name>A0ABX2N5M6_9SPHN</name>
<comment type="caution">
    <text evidence="2">The sequence shown here is derived from an EMBL/GenBank/DDBJ whole genome shotgun (WGS) entry which is preliminary data.</text>
</comment>
<proteinExistence type="predicted"/>
<reference evidence="2 3" key="1">
    <citation type="submission" date="2020-06" db="EMBL/GenBank/DDBJ databases">
        <authorList>
            <person name="Kim S.-J."/>
            <person name="Park S.-J."/>
        </authorList>
    </citation>
    <scope>NUCLEOTIDE SEQUENCE [LARGE SCALE GENOMIC DNA]</scope>
    <source>
        <strain evidence="2 3">SW-151</strain>
    </source>
</reference>
<dbReference type="CDD" id="cd03794">
    <property type="entry name" value="GT4_WbuB-like"/>
    <property type="match status" value="1"/>
</dbReference>
<dbReference type="PANTHER" id="PTHR12526">
    <property type="entry name" value="GLYCOSYLTRANSFERASE"/>
    <property type="match status" value="1"/>
</dbReference>
<protein>
    <submittedName>
        <fullName evidence="2">Glycosyltransferase family 4 protein</fullName>
    </submittedName>
</protein>
<dbReference type="Pfam" id="PF13692">
    <property type="entry name" value="Glyco_trans_1_4"/>
    <property type="match status" value="1"/>
</dbReference>
<dbReference type="Proteomes" id="UP000652427">
    <property type="component" value="Unassembled WGS sequence"/>
</dbReference>
<dbReference type="RefSeq" id="WP_176280464.1">
    <property type="nucleotide sequence ID" value="NZ_JABWMH010000004.1"/>
</dbReference>
<dbReference type="EMBL" id="JABWMH010000004">
    <property type="protein sequence ID" value="NVD29027.1"/>
    <property type="molecule type" value="Genomic_DNA"/>
</dbReference>
<evidence type="ECO:0000313" key="2">
    <source>
        <dbReference type="EMBL" id="NVD29027.1"/>
    </source>
</evidence>
<feature type="domain" description="Glycosyltransferase subfamily 4-like N-terminal" evidence="1">
    <location>
        <begin position="15"/>
        <end position="198"/>
    </location>
</feature>
<gene>
    <name evidence="2" type="ORF">HUO14_14095</name>
</gene>
<keyword evidence="3" id="KW-1185">Reference proteome</keyword>
<dbReference type="Pfam" id="PF13579">
    <property type="entry name" value="Glyco_trans_4_4"/>
    <property type="match status" value="1"/>
</dbReference>
<accession>A0ABX2N5M6</accession>
<evidence type="ECO:0000313" key="3">
    <source>
        <dbReference type="Proteomes" id="UP000652427"/>
    </source>
</evidence>
<dbReference type="InterPro" id="IPR028098">
    <property type="entry name" value="Glyco_trans_4-like_N"/>
</dbReference>
<dbReference type="Gene3D" id="3.40.50.2000">
    <property type="entry name" value="Glycogen Phosphorylase B"/>
    <property type="match status" value="2"/>
</dbReference>
<organism evidence="2 3">
    <name type="scientific">Parasphingorhabdus flavimaris</name>
    <dbReference type="NCBI Taxonomy" id="266812"/>
    <lineage>
        <taxon>Bacteria</taxon>
        <taxon>Pseudomonadati</taxon>
        <taxon>Pseudomonadota</taxon>
        <taxon>Alphaproteobacteria</taxon>
        <taxon>Sphingomonadales</taxon>
        <taxon>Sphingomonadaceae</taxon>
        <taxon>Parasphingorhabdus</taxon>
    </lineage>
</organism>